<gene>
    <name evidence="8" type="ORF">UCRPC4_g01769</name>
</gene>
<reference evidence="8 9" key="1">
    <citation type="submission" date="2015-05" db="EMBL/GenBank/DDBJ databases">
        <title>Distinctive expansion of gene families associated with plant cell wall degradation and secondary metabolism in the genomes of grapevine trunk pathogens.</title>
        <authorList>
            <person name="Lawrence D.P."/>
            <person name="Travadon R."/>
            <person name="Rolshausen P.E."/>
            <person name="Baumgartner K."/>
        </authorList>
    </citation>
    <scope>NUCLEOTIDE SEQUENCE [LARGE SCALE GENOMIC DNA]</scope>
    <source>
        <strain evidence="8">UCRPC4</strain>
    </source>
</reference>
<reference evidence="8 9" key="2">
    <citation type="submission" date="2015-05" db="EMBL/GenBank/DDBJ databases">
        <authorList>
            <person name="Morales-Cruz A."/>
            <person name="Amrine K.C."/>
            <person name="Cantu D."/>
        </authorList>
    </citation>
    <scope>NUCLEOTIDE SEQUENCE [LARGE SCALE GENOMIC DNA]</scope>
    <source>
        <strain evidence="8">UCRPC4</strain>
    </source>
</reference>
<dbReference type="AlphaFoldDB" id="A0A0G2HAB5"/>
<dbReference type="GO" id="GO:0005634">
    <property type="term" value="C:nucleus"/>
    <property type="evidence" value="ECO:0007669"/>
    <property type="project" value="TreeGrafter"/>
</dbReference>
<keyword evidence="5" id="KW-0804">Transcription</keyword>
<keyword evidence="6" id="KW-0539">Nucleus</keyword>
<evidence type="ECO:0000256" key="7">
    <source>
        <dbReference type="SAM" id="MobiDB-lite"/>
    </source>
</evidence>
<protein>
    <submittedName>
        <fullName evidence="8">Putative c6 zinc finger domain-containing protein</fullName>
    </submittedName>
</protein>
<name>A0A0G2HAB5_PHACM</name>
<keyword evidence="1" id="KW-0479">Metal-binding</keyword>
<evidence type="ECO:0000256" key="2">
    <source>
        <dbReference type="ARBA" id="ARBA00022833"/>
    </source>
</evidence>
<feature type="region of interest" description="Disordered" evidence="7">
    <location>
        <begin position="264"/>
        <end position="303"/>
    </location>
</feature>
<evidence type="ECO:0000256" key="5">
    <source>
        <dbReference type="ARBA" id="ARBA00023163"/>
    </source>
</evidence>
<dbReference type="Proteomes" id="UP000053317">
    <property type="component" value="Unassembled WGS sequence"/>
</dbReference>
<evidence type="ECO:0000256" key="1">
    <source>
        <dbReference type="ARBA" id="ARBA00022723"/>
    </source>
</evidence>
<evidence type="ECO:0000256" key="6">
    <source>
        <dbReference type="ARBA" id="ARBA00023242"/>
    </source>
</evidence>
<evidence type="ECO:0000256" key="4">
    <source>
        <dbReference type="ARBA" id="ARBA00023125"/>
    </source>
</evidence>
<sequence>MDEENKSTPIPKPLNVYTQTTLQISLWRTLPLRLKIAKLVNDFRCEPSYDETIRLGMELSKLCRTISLQFQCFGTSQASPTIFQSKLFDFLNYRFLLILHHNYAVEARSNPSFYFSRKVCLETSLALLSAFSLSQRKNGTTKTEDETDLYRLKLVGGGLFRSVPLHAFLMTSLELMSQLQENPLNYTSVGDTMARQELYKTIEEFTELTAERIKAGETNVKGHVFSSCILAQINAAQTGAPVDQTMLNVLRKSLQSSYDFLKARVGGSPSPPSSSSSLETNSTNTNTNTTNVTNDPQGQKPALQQPMLKMPNEMWSQFDDVLGWNDMVSPWIYFSAVHLSTKLTQSYHQQDNGFNLDFTESLY</sequence>
<dbReference type="GO" id="GO:0046872">
    <property type="term" value="F:metal ion binding"/>
    <property type="evidence" value="ECO:0007669"/>
    <property type="project" value="UniProtKB-KW"/>
</dbReference>
<evidence type="ECO:0000256" key="3">
    <source>
        <dbReference type="ARBA" id="ARBA00023015"/>
    </source>
</evidence>
<proteinExistence type="predicted"/>
<dbReference type="PANTHER" id="PTHR31944:SF129">
    <property type="entry name" value="ASPYRIDONES CLUSTER REGULATOR APDR-RELATED"/>
    <property type="match status" value="1"/>
</dbReference>
<dbReference type="GO" id="GO:0000978">
    <property type="term" value="F:RNA polymerase II cis-regulatory region sequence-specific DNA binding"/>
    <property type="evidence" value="ECO:0007669"/>
    <property type="project" value="TreeGrafter"/>
</dbReference>
<evidence type="ECO:0000313" key="9">
    <source>
        <dbReference type="Proteomes" id="UP000053317"/>
    </source>
</evidence>
<dbReference type="InterPro" id="IPR051430">
    <property type="entry name" value="Fungal_TF_Env_Response"/>
</dbReference>
<keyword evidence="3" id="KW-0805">Transcription regulation</keyword>
<accession>A0A0G2HAB5</accession>
<dbReference type="PANTHER" id="PTHR31944">
    <property type="entry name" value="HEME-RESPONSIVE ZINC FINGER TRANSCRIPTION FACTOR HAP1"/>
    <property type="match status" value="1"/>
</dbReference>
<organism evidence="8 9">
    <name type="scientific">Phaeomoniella chlamydospora</name>
    <name type="common">Phaeoacremonium chlamydosporum</name>
    <dbReference type="NCBI Taxonomy" id="158046"/>
    <lineage>
        <taxon>Eukaryota</taxon>
        <taxon>Fungi</taxon>
        <taxon>Dikarya</taxon>
        <taxon>Ascomycota</taxon>
        <taxon>Pezizomycotina</taxon>
        <taxon>Eurotiomycetes</taxon>
        <taxon>Chaetothyriomycetidae</taxon>
        <taxon>Phaeomoniellales</taxon>
        <taxon>Phaeomoniellaceae</taxon>
        <taxon>Phaeomoniella</taxon>
    </lineage>
</organism>
<evidence type="ECO:0000313" key="8">
    <source>
        <dbReference type="EMBL" id="KKY25505.1"/>
    </source>
</evidence>
<comment type="caution">
    <text evidence="8">The sequence shown here is derived from an EMBL/GenBank/DDBJ whole genome shotgun (WGS) entry which is preliminary data.</text>
</comment>
<keyword evidence="4" id="KW-0238">DNA-binding</keyword>
<dbReference type="GO" id="GO:0001228">
    <property type="term" value="F:DNA-binding transcription activator activity, RNA polymerase II-specific"/>
    <property type="evidence" value="ECO:0007669"/>
    <property type="project" value="TreeGrafter"/>
</dbReference>
<keyword evidence="9" id="KW-1185">Reference proteome</keyword>
<dbReference type="OrthoDB" id="4337792at2759"/>
<dbReference type="EMBL" id="LCWF01000041">
    <property type="protein sequence ID" value="KKY25505.1"/>
    <property type="molecule type" value="Genomic_DNA"/>
</dbReference>
<keyword evidence="2" id="KW-0862">Zinc</keyword>
<feature type="compositionally biased region" description="Low complexity" evidence="7">
    <location>
        <begin position="273"/>
        <end position="294"/>
    </location>
</feature>